<dbReference type="InterPro" id="IPR000531">
    <property type="entry name" value="Beta-barrel_TonB"/>
</dbReference>
<feature type="chain" id="PRO_5042510432" evidence="12">
    <location>
        <begin position="25"/>
        <end position="633"/>
    </location>
</feature>
<evidence type="ECO:0000256" key="3">
    <source>
        <dbReference type="ARBA" id="ARBA00022452"/>
    </source>
</evidence>
<dbReference type="Pfam" id="PF00593">
    <property type="entry name" value="TonB_dep_Rec_b-barrel"/>
    <property type="match status" value="1"/>
</dbReference>
<dbReference type="PROSITE" id="PS52016">
    <property type="entry name" value="TONB_DEPENDENT_REC_3"/>
    <property type="match status" value="1"/>
</dbReference>
<evidence type="ECO:0000256" key="2">
    <source>
        <dbReference type="ARBA" id="ARBA00022448"/>
    </source>
</evidence>
<proteinExistence type="inferred from homology"/>
<evidence type="ECO:0000256" key="10">
    <source>
        <dbReference type="PROSITE-ProRule" id="PRU01360"/>
    </source>
</evidence>
<keyword evidence="7 10" id="KW-0472">Membrane</keyword>
<feature type="signal peptide" evidence="12">
    <location>
        <begin position="1"/>
        <end position="24"/>
    </location>
</feature>
<evidence type="ECO:0000256" key="9">
    <source>
        <dbReference type="ARBA" id="ARBA00023237"/>
    </source>
</evidence>
<dbReference type="SUPFAM" id="SSF56935">
    <property type="entry name" value="Porins"/>
    <property type="match status" value="1"/>
</dbReference>
<dbReference type="GO" id="GO:0044718">
    <property type="term" value="P:siderophore transmembrane transport"/>
    <property type="evidence" value="ECO:0007669"/>
    <property type="project" value="TreeGrafter"/>
</dbReference>
<dbReference type="Gene3D" id="2.170.130.10">
    <property type="entry name" value="TonB-dependent receptor, plug domain"/>
    <property type="match status" value="1"/>
</dbReference>
<evidence type="ECO:0000256" key="6">
    <source>
        <dbReference type="ARBA" id="ARBA00023077"/>
    </source>
</evidence>
<dbReference type="Proteomes" id="UP001214530">
    <property type="component" value="Chromosome"/>
</dbReference>
<gene>
    <name evidence="15" type="ORF">P0Y49_12330</name>
</gene>
<feature type="domain" description="TonB-dependent receptor plug" evidence="14">
    <location>
        <begin position="56"/>
        <end position="159"/>
    </location>
</feature>
<keyword evidence="6 11" id="KW-0798">TonB box</keyword>
<keyword evidence="9 10" id="KW-0998">Cell outer membrane</keyword>
<evidence type="ECO:0000259" key="14">
    <source>
        <dbReference type="Pfam" id="PF07715"/>
    </source>
</evidence>
<keyword evidence="4 10" id="KW-0812">Transmembrane</keyword>
<protein>
    <submittedName>
        <fullName evidence="15">TonB-dependent receptor</fullName>
    </submittedName>
</protein>
<evidence type="ECO:0000256" key="5">
    <source>
        <dbReference type="ARBA" id="ARBA00022729"/>
    </source>
</evidence>
<evidence type="ECO:0000256" key="8">
    <source>
        <dbReference type="ARBA" id="ARBA00023170"/>
    </source>
</evidence>
<name>A0AAJ6B4F8_9SPHI</name>
<dbReference type="InterPro" id="IPR039426">
    <property type="entry name" value="TonB-dep_rcpt-like"/>
</dbReference>
<feature type="domain" description="TonB-dependent receptor-like beta-barrel" evidence="13">
    <location>
        <begin position="226"/>
        <end position="605"/>
    </location>
</feature>
<reference evidence="15" key="1">
    <citation type="submission" date="2023-03" db="EMBL/GenBank/DDBJ databases">
        <title>Andean soil-derived lignocellulolytic bacterial consortium as a source of novel taxa and putative plastic-active enzymes.</title>
        <authorList>
            <person name="Diaz-Garcia L."/>
            <person name="Chuvochina M."/>
            <person name="Feuerriegel G."/>
            <person name="Bunk B."/>
            <person name="Sproer C."/>
            <person name="Streit W.R."/>
            <person name="Rodriguez L.M."/>
            <person name="Overmann J."/>
            <person name="Jimenez D.J."/>
        </authorList>
    </citation>
    <scope>NUCLEOTIDE SEQUENCE</scope>
    <source>
        <strain evidence="15">MAG 3858</strain>
    </source>
</reference>
<dbReference type="AlphaFoldDB" id="A0AAJ6B4F8"/>
<evidence type="ECO:0000256" key="12">
    <source>
        <dbReference type="SAM" id="SignalP"/>
    </source>
</evidence>
<evidence type="ECO:0000259" key="13">
    <source>
        <dbReference type="Pfam" id="PF00593"/>
    </source>
</evidence>
<dbReference type="GO" id="GO:0015344">
    <property type="term" value="F:siderophore uptake transmembrane transporter activity"/>
    <property type="evidence" value="ECO:0007669"/>
    <property type="project" value="TreeGrafter"/>
</dbReference>
<comment type="similarity">
    <text evidence="10 11">Belongs to the TonB-dependent receptor family.</text>
</comment>
<dbReference type="EMBL" id="CP119313">
    <property type="protein sequence ID" value="WEK17582.1"/>
    <property type="molecule type" value="Genomic_DNA"/>
</dbReference>
<dbReference type="InterPro" id="IPR036942">
    <property type="entry name" value="Beta-barrel_TonB_sf"/>
</dbReference>
<dbReference type="PANTHER" id="PTHR30069:SF29">
    <property type="entry name" value="HEMOGLOBIN AND HEMOGLOBIN-HAPTOGLOBIN-BINDING PROTEIN 1-RELATED"/>
    <property type="match status" value="1"/>
</dbReference>
<keyword evidence="5 12" id="KW-0732">Signal</keyword>
<evidence type="ECO:0000256" key="1">
    <source>
        <dbReference type="ARBA" id="ARBA00004571"/>
    </source>
</evidence>
<evidence type="ECO:0000313" key="15">
    <source>
        <dbReference type="EMBL" id="WEK17582.1"/>
    </source>
</evidence>
<comment type="subcellular location">
    <subcellularLocation>
        <location evidence="1 10">Cell outer membrane</location>
        <topology evidence="1 10">Multi-pass membrane protein</topology>
    </subcellularLocation>
</comment>
<keyword evidence="8 15" id="KW-0675">Receptor</keyword>
<evidence type="ECO:0000256" key="4">
    <source>
        <dbReference type="ARBA" id="ARBA00022692"/>
    </source>
</evidence>
<dbReference type="Pfam" id="PF07715">
    <property type="entry name" value="Plug"/>
    <property type="match status" value="1"/>
</dbReference>
<keyword evidence="3 10" id="KW-1134">Transmembrane beta strand</keyword>
<dbReference type="GO" id="GO:0009279">
    <property type="term" value="C:cell outer membrane"/>
    <property type="evidence" value="ECO:0007669"/>
    <property type="project" value="UniProtKB-SubCell"/>
</dbReference>
<dbReference type="InterPro" id="IPR037066">
    <property type="entry name" value="Plug_dom_sf"/>
</dbReference>
<dbReference type="Gene3D" id="2.40.170.20">
    <property type="entry name" value="TonB-dependent receptor, beta-barrel domain"/>
    <property type="match status" value="1"/>
</dbReference>
<organism evidence="15 16">
    <name type="scientific">Candidatus Pedobacter colombiensis</name>
    <dbReference type="NCBI Taxonomy" id="3121371"/>
    <lineage>
        <taxon>Bacteria</taxon>
        <taxon>Pseudomonadati</taxon>
        <taxon>Bacteroidota</taxon>
        <taxon>Sphingobacteriia</taxon>
        <taxon>Sphingobacteriales</taxon>
        <taxon>Sphingobacteriaceae</taxon>
        <taxon>Pedobacter</taxon>
    </lineage>
</organism>
<accession>A0AAJ6B4F8</accession>
<dbReference type="PANTHER" id="PTHR30069">
    <property type="entry name" value="TONB-DEPENDENT OUTER MEMBRANE RECEPTOR"/>
    <property type="match status" value="1"/>
</dbReference>
<keyword evidence="2 10" id="KW-0813">Transport</keyword>
<sequence length="633" mass="70544">MMSLKRVALPVILSSTFSILSVHAQQPIKLKGDTINKLNEVVVKENRLQLPFSKQNRNIWIIDREKIKTLPARSISELLSYVSGVDVRQRGPGGLQADISIDGGTFDQSLVLINGIKVSDPQTGHNMMNLPINMDDIDHIEVLRGSASRVYGINALTGAINIVTRNPAQSGVLANLFAGSSFKNNASGDKYYNYGVRASGNLVLNGSSHLLSAGQEAGNGYRYNTAFNNQKVYYQGKYAIGKTDVIDVLGGYISNNFGANAFYSSPGDKESEETVKTALASIAYTTKLSENWTIVPRISYRNNVDDYLYIKQTPDKFHNLHKTNVFDAELNNTIQTKIGTFGLGFEARTERINSTNLGKRNRNNAGMFAEYKFEPVARLLVNAGVYTNYNSDYGWQVFPGLDAGYNFYGNWRVFANVGTGQRLPTYTDLYYKGPTNIGNDQLRPEKSQYAEGGLKFNNEHLALNASYFVRKIDNFIDWVKTLQTDPWQPQNFSRVDTKGFTLSADYTLMPAIQSALGNVRLGASYTNLNPSFKKTLVTAVFSRYALESLRNQLSGTISADFYKLFSLTVTSRYNERINYKDYVVMDARIAFKQKHYSIYADGANLFNVQYIEAGAVPMPGSWFTLGVKAAITK</sequence>
<dbReference type="InterPro" id="IPR012910">
    <property type="entry name" value="Plug_dom"/>
</dbReference>
<evidence type="ECO:0000256" key="11">
    <source>
        <dbReference type="RuleBase" id="RU003357"/>
    </source>
</evidence>
<evidence type="ECO:0000256" key="7">
    <source>
        <dbReference type="ARBA" id="ARBA00023136"/>
    </source>
</evidence>
<evidence type="ECO:0000313" key="16">
    <source>
        <dbReference type="Proteomes" id="UP001214530"/>
    </source>
</evidence>